<keyword evidence="2" id="KW-1185">Reference proteome</keyword>
<comment type="caution">
    <text evidence="1">The sequence shown here is derived from an EMBL/GenBank/DDBJ whole genome shotgun (WGS) entry which is preliminary data.</text>
</comment>
<evidence type="ECO:0000313" key="2">
    <source>
        <dbReference type="Proteomes" id="UP001201163"/>
    </source>
</evidence>
<dbReference type="EMBL" id="JAKELL010000050">
    <property type="protein sequence ID" value="KAH8987035.1"/>
    <property type="molecule type" value="Genomic_DNA"/>
</dbReference>
<accession>A0AAD4Q5X9</accession>
<name>A0AAD4Q5X9_9AGAM</name>
<reference evidence="1" key="1">
    <citation type="submission" date="2022-01" db="EMBL/GenBank/DDBJ databases">
        <title>Comparative genomics reveals a dynamic genome evolution in the ectomycorrhizal milk-cap (Lactarius) mushrooms.</title>
        <authorList>
            <consortium name="DOE Joint Genome Institute"/>
            <person name="Lebreton A."/>
            <person name="Tang N."/>
            <person name="Kuo A."/>
            <person name="LaButti K."/>
            <person name="Drula E."/>
            <person name="Barry K."/>
            <person name="Clum A."/>
            <person name="Lipzen A."/>
            <person name="Mousain D."/>
            <person name="Ng V."/>
            <person name="Wang R."/>
            <person name="Wang X."/>
            <person name="Dai Y."/>
            <person name="Henrissat B."/>
            <person name="Grigoriev I.V."/>
            <person name="Guerin-Laguette A."/>
            <person name="Yu F."/>
            <person name="Martin F.M."/>
        </authorList>
    </citation>
    <scope>NUCLEOTIDE SEQUENCE</scope>
    <source>
        <strain evidence="1">QP</strain>
    </source>
</reference>
<evidence type="ECO:0000313" key="1">
    <source>
        <dbReference type="EMBL" id="KAH8987035.1"/>
    </source>
</evidence>
<feature type="non-terminal residue" evidence="1">
    <location>
        <position position="275"/>
    </location>
</feature>
<sequence>MHTLDRGLNFVFFQKAGSSLSVGSGPCDDTSSLWPCPGLSGDIDPQIDNYLLRSTVPSAGGIAIEKIAHKMYNKVYKDLTEAEKQAVRIGQMHTHRWTLEHQRRRIFATGTKPCLREVPYNAGSPQPCDACRALLKDRAFRTAISRDVPDDENRKFTPHLYQAAEIAKISAKHSGLKIASLITLQNAPHNELLLRFARKVATGGFDDKPEFMAFTSAIVTMTERQERGRGLQGMHYPPAFDEWCHELLCLSPGAYRAFRSRFGGRTERSFHQIRS</sequence>
<protein>
    <submittedName>
        <fullName evidence="1">Uncharacterized protein</fullName>
    </submittedName>
</protein>
<gene>
    <name evidence="1" type="ORF">EDB92DRAFT_1801576</name>
</gene>
<dbReference type="Proteomes" id="UP001201163">
    <property type="component" value="Unassembled WGS sequence"/>
</dbReference>
<dbReference type="AlphaFoldDB" id="A0AAD4Q5X9"/>
<proteinExistence type="predicted"/>
<organism evidence="1 2">
    <name type="scientific">Lactarius akahatsu</name>
    <dbReference type="NCBI Taxonomy" id="416441"/>
    <lineage>
        <taxon>Eukaryota</taxon>
        <taxon>Fungi</taxon>
        <taxon>Dikarya</taxon>
        <taxon>Basidiomycota</taxon>
        <taxon>Agaricomycotina</taxon>
        <taxon>Agaricomycetes</taxon>
        <taxon>Russulales</taxon>
        <taxon>Russulaceae</taxon>
        <taxon>Lactarius</taxon>
    </lineage>
</organism>